<accession>A0A1Q9DRW9</accession>
<sequence length="189" mass="20760">MLPVVGHVRAAGEGRVFLELGVGLVPGRQSGGSTRDNAEPVVTVFENALAKPPNPKDVIAEIHNGTRDVHESKKALSLRRLQMEFSNIQRGLGLKSSASGEWSQDADAALASWLLRPARKQHARAAPLALEDVVAENRREEKDEDISAPAPRRDDDSVHETFQFVQLRLVIVFLRGCSSSQCRFLVLAY</sequence>
<dbReference type="OrthoDB" id="10274454at2759"/>
<organism evidence="1 2">
    <name type="scientific">Symbiodinium microadriaticum</name>
    <name type="common">Dinoflagellate</name>
    <name type="synonym">Zooxanthella microadriatica</name>
    <dbReference type="NCBI Taxonomy" id="2951"/>
    <lineage>
        <taxon>Eukaryota</taxon>
        <taxon>Sar</taxon>
        <taxon>Alveolata</taxon>
        <taxon>Dinophyceae</taxon>
        <taxon>Suessiales</taxon>
        <taxon>Symbiodiniaceae</taxon>
        <taxon>Symbiodinium</taxon>
    </lineage>
</organism>
<keyword evidence="2" id="KW-1185">Reference proteome</keyword>
<evidence type="ECO:0000313" key="1">
    <source>
        <dbReference type="EMBL" id="OLP97930.1"/>
    </source>
</evidence>
<protein>
    <submittedName>
        <fullName evidence="1">Uncharacterized protein</fullName>
    </submittedName>
</protein>
<proteinExistence type="predicted"/>
<gene>
    <name evidence="1" type="ORF">AK812_SmicGene19669</name>
</gene>
<dbReference type="AlphaFoldDB" id="A0A1Q9DRW9"/>
<dbReference type="Proteomes" id="UP000186817">
    <property type="component" value="Unassembled WGS sequence"/>
</dbReference>
<reference evidence="1 2" key="1">
    <citation type="submission" date="2016-02" db="EMBL/GenBank/DDBJ databases">
        <title>Genome analysis of coral dinoflagellate symbionts highlights evolutionary adaptations to a symbiotic lifestyle.</title>
        <authorList>
            <person name="Aranda M."/>
            <person name="Li Y."/>
            <person name="Liew Y.J."/>
            <person name="Baumgarten S."/>
            <person name="Simakov O."/>
            <person name="Wilson M."/>
            <person name="Piel J."/>
            <person name="Ashoor H."/>
            <person name="Bougouffa S."/>
            <person name="Bajic V.B."/>
            <person name="Ryu T."/>
            <person name="Ravasi T."/>
            <person name="Bayer T."/>
            <person name="Micklem G."/>
            <person name="Kim H."/>
            <person name="Bhak J."/>
            <person name="Lajeunesse T.C."/>
            <person name="Voolstra C.R."/>
        </authorList>
    </citation>
    <scope>NUCLEOTIDE SEQUENCE [LARGE SCALE GENOMIC DNA]</scope>
    <source>
        <strain evidence="1 2">CCMP2467</strain>
    </source>
</reference>
<evidence type="ECO:0000313" key="2">
    <source>
        <dbReference type="Proteomes" id="UP000186817"/>
    </source>
</evidence>
<dbReference type="EMBL" id="LSRX01000415">
    <property type="protein sequence ID" value="OLP97930.1"/>
    <property type="molecule type" value="Genomic_DNA"/>
</dbReference>
<name>A0A1Q9DRW9_SYMMI</name>
<comment type="caution">
    <text evidence="1">The sequence shown here is derived from an EMBL/GenBank/DDBJ whole genome shotgun (WGS) entry which is preliminary data.</text>
</comment>